<dbReference type="AlphaFoldDB" id="A0A540WXX0"/>
<name>A0A540WXX0_9BACT</name>
<keyword evidence="2" id="KW-1133">Transmembrane helix</keyword>
<protein>
    <submittedName>
        <fullName evidence="3">Uncharacterized protein</fullName>
    </submittedName>
</protein>
<evidence type="ECO:0000313" key="4">
    <source>
        <dbReference type="Proteomes" id="UP000315369"/>
    </source>
</evidence>
<dbReference type="Proteomes" id="UP000315369">
    <property type="component" value="Unassembled WGS sequence"/>
</dbReference>
<sequence length="522" mass="57067">MHLPVLLLSRTRRRIQRGQAIVLGSLSFLVLALMVTLSFNLSHALRQKMSLQQHSDTLSFSMAVLEARALNYYAVSNRAIATSYVAMNSLHAYMSAASLTGEMMRASSNNFMQIALIEFGLCVACEFMCDHCEHIAEAIQIANDFSDAGDDYDDKVKDFESNFNTAMEGLDLMVDNIHTAQRSVHDKTLQAVKDGRSHGLSQLKSYTAPNASELVSAVGSINANEFNCAVDGMECQGSESNSSPEARARVMTEIANATRSGWPATRTSPGMGSPMNKPKYLNAQFFQEMDDIPNNEAQKMINGTRGTAKTVKDNGQLTQGGREGGNEGSMVAAQDEGNITHQWKHGFGFSSFKSEIWSDDSGGDHKGDGAHSGQHRFEGVNVRALTGCAGSGNCFMKFRANPDPDRDWGQPRVYSYLSMRFRVGDTKRAPWELNSSAQVKLTHGQQGDGNLTVAATEGMAMSKSLVYYHRFGDDGWKEAPNLFAPYWRAKLHPYTKGDAQQVLEAAGNSEAAQMSQVEGVAL</sequence>
<comment type="caution">
    <text evidence="3">The sequence shown here is derived from an EMBL/GenBank/DDBJ whole genome shotgun (WGS) entry which is preliminary data.</text>
</comment>
<dbReference type="OrthoDB" id="5377933at2"/>
<evidence type="ECO:0000256" key="1">
    <source>
        <dbReference type="SAM" id="MobiDB-lite"/>
    </source>
</evidence>
<dbReference type="RefSeq" id="WP_141644461.1">
    <property type="nucleotide sequence ID" value="NZ_VIFM01000086.1"/>
</dbReference>
<organism evidence="3 4">
    <name type="scientific">Myxococcus llanfairpwllgwyngyllgogerychwyrndrobwllllantysiliogogogochensis</name>
    <dbReference type="NCBI Taxonomy" id="2590453"/>
    <lineage>
        <taxon>Bacteria</taxon>
        <taxon>Pseudomonadati</taxon>
        <taxon>Myxococcota</taxon>
        <taxon>Myxococcia</taxon>
        <taxon>Myxococcales</taxon>
        <taxon>Cystobacterineae</taxon>
        <taxon>Myxococcaceae</taxon>
        <taxon>Myxococcus</taxon>
    </lineage>
</organism>
<proteinExistence type="predicted"/>
<dbReference type="EMBL" id="VIFM01000086">
    <property type="protein sequence ID" value="TQF13848.1"/>
    <property type="molecule type" value="Genomic_DNA"/>
</dbReference>
<evidence type="ECO:0000313" key="3">
    <source>
        <dbReference type="EMBL" id="TQF13848.1"/>
    </source>
</evidence>
<reference evidence="3 4" key="1">
    <citation type="submission" date="2019-06" db="EMBL/GenBank/DDBJ databases">
        <authorList>
            <person name="Livingstone P."/>
            <person name="Whitworth D."/>
        </authorList>
    </citation>
    <scope>NUCLEOTIDE SEQUENCE [LARGE SCALE GENOMIC DNA]</scope>
    <source>
        <strain evidence="3 4">AM401</strain>
    </source>
</reference>
<keyword evidence="2" id="KW-0472">Membrane</keyword>
<evidence type="ECO:0000256" key="2">
    <source>
        <dbReference type="SAM" id="Phobius"/>
    </source>
</evidence>
<keyword evidence="4" id="KW-1185">Reference proteome</keyword>
<keyword evidence="2" id="KW-0812">Transmembrane</keyword>
<feature type="region of interest" description="Disordered" evidence="1">
    <location>
        <begin position="308"/>
        <end position="329"/>
    </location>
</feature>
<accession>A0A540WXX0</accession>
<gene>
    <name evidence="3" type="ORF">FJV41_21830</name>
</gene>
<feature type="transmembrane region" description="Helical" evidence="2">
    <location>
        <begin position="20"/>
        <end position="41"/>
    </location>
</feature>